<dbReference type="eggNOG" id="COG0552">
    <property type="taxonomic scope" value="Bacteria"/>
</dbReference>
<dbReference type="PANTHER" id="PTHR43134">
    <property type="entry name" value="SIGNAL RECOGNITION PARTICLE RECEPTOR SUBUNIT ALPHA"/>
    <property type="match status" value="1"/>
</dbReference>
<dbReference type="GO" id="GO:0003924">
    <property type="term" value="F:GTPase activity"/>
    <property type="evidence" value="ECO:0007669"/>
    <property type="project" value="UniProtKB-UniRule"/>
</dbReference>
<evidence type="ECO:0000313" key="15">
    <source>
        <dbReference type="Proteomes" id="UP000001296"/>
    </source>
</evidence>
<keyword evidence="2 10" id="KW-1003">Cell membrane</keyword>
<dbReference type="FunFam" id="3.40.50.300:FF:000053">
    <property type="entry name" value="Signal recognition particle receptor FtsY"/>
    <property type="match status" value="1"/>
</dbReference>
<evidence type="ECO:0000259" key="11">
    <source>
        <dbReference type="SMART" id="SM00382"/>
    </source>
</evidence>
<dbReference type="InterPro" id="IPR003593">
    <property type="entry name" value="AAA+_ATPase"/>
</dbReference>
<dbReference type="GO" id="GO:0005886">
    <property type="term" value="C:plasma membrane"/>
    <property type="evidence" value="ECO:0007669"/>
    <property type="project" value="UniProtKB-SubCell"/>
</dbReference>
<dbReference type="GO" id="GO:0006614">
    <property type="term" value="P:SRP-dependent cotranslational protein targeting to membrane"/>
    <property type="evidence" value="ECO:0007669"/>
    <property type="project" value="InterPro"/>
</dbReference>
<proteinExistence type="inferred from homology"/>
<dbReference type="GO" id="GO:0005525">
    <property type="term" value="F:GTP binding"/>
    <property type="evidence" value="ECO:0007669"/>
    <property type="project" value="UniProtKB-UniRule"/>
</dbReference>
<evidence type="ECO:0000256" key="7">
    <source>
        <dbReference type="ARBA" id="ARBA00023136"/>
    </source>
</evidence>
<evidence type="ECO:0000256" key="3">
    <source>
        <dbReference type="ARBA" id="ARBA00022490"/>
    </source>
</evidence>
<comment type="catalytic activity">
    <reaction evidence="9 10">
        <text>GTP + H2O = GDP + phosphate + H(+)</text>
        <dbReference type="Rhea" id="RHEA:19669"/>
        <dbReference type="ChEBI" id="CHEBI:15377"/>
        <dbReference type="ChEBI" id="CHEBI:15378"/>
        <dbReference type="ChEBI" id="CHEBI:37565"/>
        <dbReference type="ChEBI" id="CHEBI:43474"/>
        <dbReference type="ChEBI" id="CHEBI:58189"/>
        <dbReference type="EC" id="3.6.5.4"/>
    </reaction>
</comment>
<feature type="binding site" evidence="10">
    <location>
        <begin position="92"/>
        <end position="99"/>
    </location>
    <ligand>
        <name>GTP</name>
        <dbReference type="ChEBI" id="CHEBI:37565"/>
    </ligand>
</feature>
<dbReference type="Pfam" id="PF00448">
    <property type="entry name" value="SRP54"/>
    <property type="match status" value="1"/>
</dbReference>
<accession>E0RTF5</accession>
<feature type="domain" description="AAA+ ATPase" evidence="11">
    <location>
        <begin position="84"/>
        <end position="287"/>
    </location>
</feature>
<comment type="similarity">
    <text evidence="10">Belongs to the GTP-binding SRP family. FtsY subfamily.</text>
</comment>
<dbReference type="Gene3D" id="3.40.50.300">
    <property type="entry name" value="P-loop containing nucleotide triphosphate hydrolases"/>
    <property type="match status" value="1"/>
</dbReference>
<comment type="function">
    <text evidence="10">Involved in targeting and insertion of nascent membrane proteins into the cytoplasmic membrane. Acts as a receptor for the complex formed by the signal recognition particle (SRP) and the ribosome-nascent chain (RNC).</text>
</comment>
<dbReference type="EMBL" id="CP001698">
    <property type="protein sequence ID" value="ADN02186.1"/>
    <property type="molecule type" value="Genomic_DNA"/>
</dbReference>
<dbReference type="SMART" id="SM00382">
    <property type="entry name" value="AAA"/>
    <property type="match status" value="1"/>
</dbReference>
<dbReference type="InterPro" id="IPR004390">
    <property type="entry name" value="SR_rcpt_FtsY"/>
</dbReference>
<feature type="domain" description="Signal recognition particle SRP54 helical bundle" evidence="13">
    <location>
        <begin position="5"/>
        <end position="73"/>
    </location>
</feature>
<dbReference type="SMART" id="SM00962">
    <property type="entry name" value="SRP54"/>
    <property type="match status" value="1"/>
</dbReference>
<dbReference type="SUPFAM" id="SSF52540">
    <property type="entry name" value="P-loop containing nucleoside triphosphate hydrolases"/>
    <property type="match status" value="1"/>
</dbReference>
<evidence type="ECO:0000259" key="12">
    <source>
        <dbReference type="SMART" id="SM00962"/>
    </source>
</evidence>
<comment type="caution">
    <text evidence="10">Lacks conserved residue(s) required for the propagation of feature annotation.</text>
</comment>
<evidence type="ECO:0000256" key="4">
    <source>
        <dbReference type="ARBA" id="ARBA00022741"/>
    </source>
</evidence>
<dbReference type="RefSeq" id="WP_013314027.1">
    <property type="nucleotide sequence ID" value="NC_014484.1"/>
</dbReference>
<evidence type="ECO:0000313" key="14">
    <source>
        <dbReference type="EMBL" id="ADN02186.1"/>
    </source>
</evidence>
<name>E0RTF5_WINT6</name>
<dbReference type="SUPFAM" id="SSF47364">
    <property type="entry name" value="Domain of the SRP/SRP receptor G-proteins"/>
    <property type="match status" value="1"/>
</dbReference>
<dbReference type="Proteomes" id="UP000001296">
    <property type="component" value="Chromosome"/>
</dbReference>
<keyword evidence="7 10" id="KW-0472">Membrane</keyword>
<keyword evidence="8 10" id="KW-0675">Receptor</keyword>
<dbReference type="SMART" id="SM00963">
    <property type="entry name" value="SRP54_N"/>
    <property type="match status" value="1"/>
</dbReference>
<keyword evidence="5 10" id="KW-0378">Hydrolase</keyword>
<dbReference type="KEGG" id="sta:STHERM_c12450"/>
<dbReference type="InterPro" id="IPR000897">
    <property type="entry name" value="SRP54_GTPase_dom"/>
</dbReference>
<comment type="subunit">
    <text evidence="10">Part of the signal recognition particle protein translocation system, which is composed of SRP and FtsY.</text>
</comment>
<feature type="domain" description="SRP54-type proteins GTP-binding" evidence="12">
    <location>
        <begin position="85"/>
        <end position="288"/>
    </location>
</feature>
<evidence type="ECO:0000256" key="5">
    <source>
        <dbReference type="ARBA" id="ARBA00022801"/>
    </source>
</evidence>
<evidence type="ECO:0000256" key="2">
    <source>
        <dbReference type="ARBA" id="ARBA00022475"/>
    </source>
</evidence>
<comment type="subcellular location">
    <subcellularLocation>
        <location evidence="10">Cell inner membrane</location>
        <topology evidence="10">Peripheral membrane protein</topology>
        <orientation evidence="10">Cytoplasmic side</orientation>
    </subcellularLocation>
    <subcellularLocation>
        <location evidence="10">Cytoplasm</location>
    </subcellularLocation>
    <subcellularLocation>
        <location evidence="1">Cell membrane</location>
        <topology evidence="1">Peripheral membrane protein</topology>
        <orientation evidence="1">Cytoplasmic side</orientation>
    </subcellularLocation>
</comment>
<dbReference type="AlphaFoldDB" id="E0RTF5"/>
<dbReference type="GO" id="GO:0005047">
    <property type="term" value="F:signal recognition particle binding"/>
    <property type="evidence" value="ECO:0007669"/>
    <property type="project" value="TreeGrafter"/>
</dbReference>
<dbReference type="Pfam" id="PF02881">
    <property type="entry name" value="SRP54_N"/>
    <property type="match status" value="1"/>
</dbReference>
<keyword evidence="3 10" id="KW-0963">Cytoplasm</keyword>
<feature type="binding site" evidence="10">
    <location>
        <begin position="176"/>
        <end position="180"/>
    </location>
    <ligand>
        <name>GTP</name>
        <dbReference type="ChEBI" id="CHEBI:37565"/>
    </ligand>
</feature>
<dbReference type="PANTHER" id="PTHR43134:SF1">
    <property type="entry name" value="SIGNAL RECOGNITION PARTICLE RECEPTOR SUBUNIT ALPHA"/>
    <property type="match status" value="1"/>
</dbReference>
<evidence type="ECO:0000256" key="9">
    <source>
        <dbReference type="ARBA" id="ARBA00048027"/>
    </source>
</evidence>
<dbReference type="InterPro" id="IPR027417">
    <property type="entry name" value="P-loop_NTPase"/>
</dbReference>
<reference key="1">
    <citation type="submission" date="2009-08" db="EMBL/GenBank/DDBJ databases">
        <title>The genome sequence of Spirochaeta thermophila DSM6192.</title>
        <authorList>
            <person name="Angelov A."/>
            <person name="Mientus M."/>
            <person name="Wittenberg S."/>
            <person name="Lehmann R."/>
            <person name="Liesegang H."/>
            <person name="Daniel R."/>
            <person name="Liebl W."/>
        </authorList>
    </citation>
    <scope>NUCLEOTIDE SEQUENCE</scope>
    <source>
        <strain>DSM 6192</strain>
    </source>
</reference>
<gene>
    <name evidence="10 14" type="primary">ftsY</name>
    <name evidence="14" type="ordered locus">STHERM_c12450</name>
</gene>
<evidence type="ECO:0000256" key="8">
    <source>
        <dbReference type="ARBA" id="ARBA00023170"/>
    </source>
</evidence>
<dbReference type="GO" id="GO:0005737">
    <property type="term" value="C:cytoplasm"/>
    <property type="evidence" value="ECO:0007669"/>
    <property type="project" value="UniProtKB-SubCell"/>
</dbReference>
<evidence type="ECO:0000256" key="10">
    <source>
        <dbReference type="HAMAP-Rule" id="MF_00920"/>
    </source>
</evidence>
<keyword evidence="10" id="KW-0997">Cell inner membrane</keyword>
<keyword evidence="4 10" id="KW-0547">Nucleotide-binding</keyword>
<protein>
    <recommendedName>
        <fullName evidence="10">Signal recognition particle receptor FtsY</fullName>
        <shortName evidence="10">SRP receptor</shortName>
        <ecNumber evidence="10">3.6.5.4</ecNumber>
    </recommendedName>
</protein>
<sequence length="289" mass="31714">MAWLMDRLRSLWGGARFDEAFWEEFEDLLIEADLGAETAFEVVEEVQRRAKKEGVVDVEGVREVIKDVLRRYVRAGDFSLPDSGTVVFLFVGVNGVGKTTTIAKFAHFIRSTWGRDDVVLAAGDTFRAGAIDQLRVWGERLGVRVVAQQPGADPAAVIFDAIQSVERRGGGVVLADTAGRFHNRASLMDELAKVDRVIRSKAADADYRRLLVVDASTGQNAFRQAEVFQETVGLDGLVLAKYDGAAKGGVLVPISRRLEIPAVFVGTGEGLEDLRPFDVEEYLSRLVEG</sequence>
<evidence type="ECO:0000256" key="1">
    <source>
        <dbReference type="ARBA" id="ARBA00004413"/>
    </source>
</evidence>
<dbReference type="HAMAP" id="MF_00920">
    <property type="entry name" value="FtsY"/>
    <property type="match status" value="1"/>
</dbReference>
<evidence type="ECO:0000259" key="13">
    <source>
        <dbReference type="SMART" id="SM00963"/>
    </source>
</evidence>
<dbReference type="NCBIfam" id="TIGR00064">
    <property type="entry name" value="ftsY"/>
    <property type="match status" value="1"/>
</dbReference>
<dbReference type="Gene3D" id="1.20.120.140">
    <property type="entry name" value="Signal recognition particle SRP54, nucleotide-binding domain"/>
    <property type="match status" value="1"/>
</dbReference>
<reference evidence="14 15" key="2">
    <citation type="journal article" date="2010" name="J. Bacteriol.">
        <title>Genome sequence of the polysaccharide-degrading, thermophilic anaerobe Spirochaeta thermophila DSM 6192.</title>
        <authorList>
            <person name="Angelov A."/>
            <person name="Liebl S."/>
            <person name="Ballschmiter M."/>
            <person name="Bomeke M."/>
            <person name="Lehmann R."/>
            <person name="Liesegang H."/>
            <person name="Daniel R."/>
            <person name="Liebl W."/>
        </authorList>
    </citation>
    <scope>NUCLEOTIDE SEQUENCE [LARGE SCALE GENOMIC DNA]</scope>
    <source>
        <strain evidence="15">ATCC 49972 / DSM 6192 / RI 19.B1</strain>
    </source>
</reference>
<keyword evidence="6 10" id="KW-0342">GTP-binding</keyword>
<dbReference type="EC" id="3.6.5.4" evidence="10"/>
<dbReference type="PaxDb" id="665571-STHERM_c12450"/>
<dbReference type="InterPro" id="IPR042101">
    <property type="entry name" value="SRP54_N_sf"/>
</dbReference>
<evidence type="ECO:0000256" key="6">
    <source>
        <dbReference type="ARBA" id="ARBA00023134"/>
    </source>
</evidence>
<dbReference type="InterPro" id="IPR013822">
    <property type="entry name" value="Signal_recog_particl_SRP54_hlx"/>
</dbReference>
<dbReference type="HOGENOM" id="CLU_009301_3_4_12"/>
<organism evidence="14 15">
    <name type="scientific">Winmispira thermophila (strain ATCC 49972 / DSM 6192 / RI 19.B1)</name>
    <name type="common">Spirochaeta thermophila</name>
    <dbReference type="NCBI Taxonomy" id="665571"/>
    <lineage>
        <taxon>Bacteria</taxon>
        <taxon>Pseudomonadati</taxon>
        <taxon>Spirochaetota</taxon>
        <taxon>Spirochaetia</taxon>
        <taxon>Winmispirales</taxon>
        <taxon>Winmispiraceae</taxon>
        <taxon>Winmispira</taxon>
    </lineage>
</organism>
<dbReference type="InterPro" id="IPR036225">
    <property type="entry name" value="SRP/SRP_N"/>
</dbReference>